<feature type="compositionally biased region" description="Polar residues" evidence="1">
    <location>
        <begin position="169"/>
        <end position="179"/>
    </location>
</feature>
<feature type="region of interest" description="Disordered" evidence="1">
    <location>
        <begin position="61"/>
        <end position="280"/>
    </location>
</feature>
<feature type="compositionally biased region" description="Basic and acidic residues" evidence="1">
    <location>
        <begin position="98"/>
        <end position="109"/>
    </location>
</feature>
<sequence>EILPIEKKTKDGTSPLSHKEIKCNHESIKEHSRSSLSPKQLDISPNKQGSVTISLAAYRRMKEKKDVEKQAPQDDRKKNVSSSELKEKKRHSYQTHNGNKEKSRERCEMDSSANSRKSNRRKGEAASATLNVLSVDEQNSCSSGNIKKQGNDPHPLSIGVSRKEIVESSRLQTNSTTDGLSSVKSLKVKKNSNKLVTSSQFKQHSSSLGKKSSTTICGPGKKRENSKVSSASQQQSVSHICQDKDDSSNRKSPRLERLSQTPAKPRKSESDVNGDVCKSSKLSFSDDHVVNLRYKNEHSGETKVSKLVSKNSSKSSSSLKIKIPKEKINSHNQDSKSAMQHRKDLTIPIPKVNVGVEESPRGPPLSTENSGSSGSTLKLVISKDRINSSSHSKTISKLEKESRKREHDPKGSTIKKFPKLSKLDSCSSSGQKGGQYEKAESVSNLNPLKKHRHRQNKAGHAEVPRGHQHTDEVG</sequence>
<feature type="compositionally biased region" description="Polar residues" evidence="1">
    <location>
        <begin position="200"/>
        <end position="216"/>
    </location>
</feature>
<protein>
    <submittedName>
        <fullName evidence="3">Micronuclear linker histone polyprotein-like</fullName>
    </submittedName>
</protein>
<feature type="compositionally biased region" description="Basic and acidic residues" evidence="1">
    <location>
        <begin position="241"/>
        <end position="257"/>
    </location>
</feature>
<dbReference type="GeneID" id="106476803"/>
<feature type="compositionally biased region" description="Basic residues" evidence="1">
    <location>
        <begin position="448"/>
        <end position="457"/>
    </location>
</feature>
<feature type="compositionally biased region" description="Polar residues" evidence="1">
    <location>
        <begin position="366"/>
        <end position="376"/>
    </location>
</feature>
<feature type="region of interest" description="Disordered" evidence="1">
    <location>
        <begin position="25"/>
        <end position="49"/>
    </location>
</feature>
<dbReference type="RefSeq" id="XP_022236267.1">
    <property type="nucleotide sequence ID" value="XM_022380559.1"/>
</dbReference>
<feature type="compositionally biased region" description="Low complexity" evidence="1">
    <location>
        <begin position="305"/>
        <end position="321"/>
    </location>
</feature>
<reference evidence="3" key="1">
    <citation type="submission" date="2025-08" db="UniProtKB">
        <authorList>
            <consortium name="RefSeq"/>
        </authorList>
    </citation>
    <scope>IDENTIFICATION</scope>
    <source>
        <tissue evidence="3">Muscle</tissue>
    </source>
</reference>
<evidence type="ECO:0000256" key="1">
    <source>
        <dbReference type="SAM" id="MobiDB-lite"/>
    </source>
</evidence>
<evidence type="ECO:0000313" key="3">
    <source>
        <dbReference type="RefSeq" id="XP_022236267.1"/>
    </source>
</evidence>
<dbReference type="Proteomes" id="UP000694941">
    <property type="component" value="Unplaced"/>
</dbReference>
<feature type="compositionally biased region" description="Basic and acidic residues" evidence="1">
    <location>
        <begin position="396"/>
        <end position="410"/>
    </location>
</feature>
<feature type="non-terminal residue" evidence="3">
    <location>
        <position position="1"/>
    </location>
</feature>
<proteinExistence type="predicted"/>
<name>A0ABM1RY12_LIMPO</name>
<feature type="region of interest" description="Disordered" evidence="1">
    <location>
        <begin position="294"/>
        <end position="474"/>
    </location>
</feature>
<feature type="compositionally biased region" description="Basic and acidic residues" evidence="1">
    <location>
        <begin position="459"/>
        <end position="474"/>
    </location>
</feature>
<gene>
    <name evidence="3" type="primary">LOC106476803</name>
</gene>
<keyword evidence="2" id="KW-1185">Reference proteome</keyword>
<feature type="compositionally biased region" description="Polar residues" evidence="1">
    <location>
        <begin position="34"/>
        <end position="49"/>
    </location>
</feature>
<feature type="compositionally biased region" description="Low complexity" evidence="1">
    <location>
        <begin position="227"/>
        <end position="238"/>
    </location>
</feature>
<evidence type="ECO:0000313" key="2">
    <source>
        <dbReference type="Proteomes" id="UP000694941"/>
    </source>
</evidence>
<accession>A0ABM1RY12</accession>
<feature type="compositionally biased region" description="Basic and acidic residues" evidence="1">
    <location>
        <begin position="63"/>
        <end position="78"/>
    </location>
</feature>
<organism evidence="2 3">
    <name type="scientific">Limulus polyphemus</name>
    <name type="common">Atlantic horseshoe crab</name>
    <dbReference type="NCBI Taxonomy" id="6850"/>
    <lineage>
        <taxon>Eukaryota</taxon>
        <taxon>Metazoa</taxon>
        <taxon>Ecdysozoa</taxon>
        <taxon>Arthropoda</taxon>
        <taxon>Chelicerata</taxon>
        <taxon>Merostomata</taxon>
        <taxon>Xiphosura</taxon>
        <taxon>Limulidae</taxon>
        <taxon>Limulus</taxon>
    </lineage>
</organism>
<feature type="compositionally biased region" description="Polar residues" evidence="1">
    <location>
        <begin position="128"/>
        <end position="148"/>
    </location>
</feature>
<feature type="compositionally biased region" description="Basic and acidic residues" evidence="1">
    <location>
        <begin position="294"/>
        <end position="304"/>
    </location>
</feature>